<dbReference type="AlphaFoldDB" id="A0A0C2X4U0"/>
<feature type="transmembrane region" description="Helical" evidence="9">
    <location>
        <begin position="349"/>
        <end position="370"/>
    </location>
</feature>
<evidence type="ECO:0000256" key="4">
    <source>
        <dbReference type="ARBA" id="ARBA00022692"/>
    </source>
</evidence>
<evidence type="ECO:0000313" key="11">
    <source>
        <dbReference type="EMBL" id="KIL69287.1"/>
    </source>
</evidence>
<dbReference type="InterPro" id="IPR003663">
    <property type="entry name" value="Sugar/inositol_transpt"/>
</dbReference>
<keyword evidence="12" id="KW-1185">Reference proteome</keyword>
<keyword evidence="5 9" id="KW-1133">Transmembrane helix</keyword>
<feature type="transmembrane region" description="Helical" evidence="9">
    <location>
        <begin position="382"/>
        <end position="403"/>
    </location>
</feature>
<organism evidence="11 12">
    <name type="scientific">Amanita muscaria (strain Koide BX008)</name>
    <dbReference type="NCBI Taxonomy" id="946122"/>
    <lineage>
        <taxon>Eukaryota</taxon>
        <taxon>Fungi</taxon>
        <taxon>Dikarya</taxon>
        <taxon>Basidiomycota</taxon>
        <taxon>Agaricomycotina</taxon>
        <taxon>Agaricomycetes</taxon>
        <taxon>Agaricomycetidae</taxon>
        <taxon>Agaricales</taxon>
        <taxon>Pluteineae</taxon>
        <taxon>Amanitaceae</taxon>
        <taxon>Amanita</taxon>
    </lineage>
</organism>
<evidence type="ECO:0000256" key="7">
    <source>
        <dbReference type="ARBA" id="ARBA00049119"/>
    </source>
</evidence>
<dbReference type="InParanoid" id="A0A0C2X4U0"/>
<feature type="domain" description="Major facilitator superfamily (MFS) profile" evidence="10">
    <location>
        <begin position="58"/>
        <end position="505"/>
    </location>
</feature>
<dbReference type="InterPro" id="IPR020846">
    <property type="entry name" value="MFS_dom"/>
</dbReference>
<dbReference type="InterPro" id="IPR005829">
    <property type="entry name" value="Sugar_transporter_CS"/>
</dbReference>
<protein>
    <recommendedName>
        <fullName evidence="10">Major facilitator superfamily (MFS) profile domain-containing protein</fullName>
    </recommendedName>
</protein>
<dbReference type="InterPro" id="IPR005828">
    <property type="entry name" value="MFS_sugar_transport-like"/>
</dbReference>
<dbReference type="FunFam" id="1.20.1250.20:FF:000149">
    <property type="entry name" value="MFS transporter, SP family, general alpha glucoside:H+ symporter"/>
    <property type="match status" value="1"/>
</dbReference>
<dbReference type="PROSITE" id="PS00217">
    <property type="entry name" value="SUGAR_TRANSPORT_2"/>
    <property type="match status" value="1"/>
</dbReference>
<evidence type="ECO:0000256" key="3">
    <source>
        <dbReference type="ARBA" id="ARBA00022448"/>
    </source>
</evidence>
<dbReference type="PANTHER" id="PTHR48022">
    <property type="entry name" value="PLASTIDIC GLUCOSE TRANSPORTER 4"/>
    <property type="match status" value="1"/>
</dbReference>
<dbReference type="EMBL" id="KN818226">
    <property type="protein sequence ID" value="KIL69287.1"/>
    <property type="molecule type" value="Genomic_DNA"/>
</dbReference>
<keyword evidence="3 8" id="KW-0813">Transport</keyword>
<evidence type="ECO:0000256" key="5">
    <source>
        <dbReference type="ARBA" id="ARBA00022989"/>
    </source>
</evidence>
<evidence type="ECO:0000256" key="6">
    <source>
        <dbReference type="ARBA" id="ARBA00023136"/>
    </source>
</evidence>
<sequence>MAPENVDERPAQEKSSYDANDPHEAKNVVIAFAKLAADKERNMTLWQGIKLYPKAVAWSILISTCIVMEGYDITLVNNFYAFPPFNRKYGDQLSDGTYQVPARWQAGLSNGAAVGEIIGLFLNGWASERFGYRYTIIVCLILLSAWTAIFFTAQNVESLLVAEILCGIPWGVFQTLTVTYASEVCPVALRGYLTTYVNFCWGLGQVIGIGVIKSMLARNDQWAYRIPYALQWMWPGPLLLGIYLAPESPWWLVRKGRIGDAKRSLLRLTNPSKDTDFDADETIAMMVHTAALEEKITRGSSYLDCFKGTDLRRTEIVCMVWAIQNLSGNSFSNYSTYFLEQAGLDPSKAYAFAMGQYGINMIGVFGAWFLMSMGIGRRSLYLYGLCGLCSILFIMGFIGLVPASHKQEASLATGSIMIIWALIYQLTVGTVCYSLVGELSTRRLQIKTIVLGRNLYNVVAIICGVLTPYMLNPSAWNWGNYTGFFWGGICFLCIIYTYFRVPEPQGRSFAELDLLFERGVSARKFAATWVSVFDEAVEDKVIEKYRKKEGGENELERQP</sequence>
<dbReference type="Pfam" id="PF00083">
    <property type="entry name" value="Sugar_tr"/>
    <property type="match status" value="1"/>
</dbReference>
<dbReference type="PROSITE" id="PS50850">
    <property type="entry name" value="MFS"/>
    <property type="match status" value="1"/>
</dbReference>
<keyword evidence="4 9" id="KW-0812">Transmembrane</keyword>
<comment type="similarity">
    <text evidence="2 8">Belongs to the major facilitator superfamily. Sugar transporter (TC 2.A.1.1) family.</text>
</comment>
<feature type="transmembrane region" description="Helical" evidence="9">
    <location>
        <begin position="134"/>
        <end position="153"/>
    </location>
</feature>
<feature type="transmembrane region" description="Helical" evidence="9">
    <location>
        <begin position="454"/>
        <end position="471"/>
    </location>
</feature>
<feature type="transmembrane region" description="Helical" evidence="9">
    <location>
        <begin position="409"/>
        <end position="433"/>
    </location>
</feature>
<evidence type="ECO:0000256" key="9">
    <source>
        <dbReference type="SAM" id="Phobius"/>
    </source>
</evidence>
<evidence type="ECO:0000256" key="2">
    <source>
        <dbReference type="ARBA" id="ARBA00010992"/>
    </source>
</evidence>
<keyword evidence="6 9" id="KW-0472">Membrane</keyword>
<dbReference type="GO" id="GO:0016020">
    <property type="term" value="C:membrane"/>
    <property type="evidence" value="ECO:0007669"/>
    <property type="project" value="UniProtKB-SubCell"/>
</dbReference>
<dbReference type="InterPro" id="IPR036259">
    <property type="entry name" value="MFS_trans_sf"/>
</dbReference>
<dbReference type="NCBIfam" id="TIGR00879">
    <property type="entry name" value="SP"/>
    <property type="match status" value="1"/>
</dbReference>
<dbReference type="PANTHER" id="PTHR48022:SF56">
    <property type="entry name" value="MAJOR FACILITATOR SUPERFAMILY (MFS) PROFILE DOMAIN-CONTAINING PROTEIN-RELATED"/>
    <property type="match status" value="1"/>
</dbReference>
<evidence type="ECO:0000259" key="10">
    <source>
        <dbReference type="PROSITE" id="PS50850"/>
    </source>
</evidence>
<name>A0A0C2X4U0_AMAMK</name>
<dbReference type="Proteomes" id="UP000054549">
    <property type="component" value="Unassembled WGS sequence"/>
</dbReference>
<reference evidence="11 12" key="1">
    <citation type="submission" date="2014-04" db="EMBL/GenBank/DDBJ databases">
        <title>Evolutionary Origins and Diversification of the Mycorrhizal Mutualists.</title>
        <authorList>
            <consortium name="DOE Joint Genome Institute"/>
            <consortium name="Mycorrhizal Genomics Consortium"/>
            <person name="Kohler A."/>
            <person name="Kuo A."/>
            <person name="Nagy L.G."/>
            <person name="Floudas D."/>
            <person name="Copeland A."/>
            <person name="Barry K.W."/>
            <person name="Cichocki N."/>
            <person name="Veneault-Fourrey C."/>
            <person name="LaButti K."/>
            <person name="Lindquist E.A."/>
            <person name="Lipzen A."/>
            <person name="Lundell T."/>
            <person name="Morin E."/>
            <person name="Murat C."/>
            <person name="Riley R."/>
            <person name="Ohm R."/>
            <person name="Sun H."/>
            <person name="Tunlid A."/>
            <person name="Henrissat B."/>
            <person name="Grigoriev I.V."/>
            <person name="Hibbett D.S."/>
            <person name="Martin F."/>
        </authorList>
    </citation>
    <scope>NUCLEOTIDE SEQUENCE [LARGE SCALE GENOMIC DNA]</scope>
    <source>
        <strain evidence="11 12">Koide BX008</strain>
    </source>
</reference>
<dbReference type="GO" id="GO:0005351">
    <property type="term" value="F:carbohydrate:proton symporter activity"/>
    <property type="evidence" value="ECO:0007669"/>
    <property type="project" value="TreeGrafter"/>
</dbReference>
<feature type="transmembrane region" description="Helical" evidence="9">
    <location>
        <begin position="232"/>
        <end position="253"/>
    </location>
</feature>
<feature type="transmembrane region" description="Helical" evidence="9">
    <location>
        <begin position="193"/>
        <end position="212"/>
    </location>
</feature>
<evidence type="ECO:0000313" key="12">
    <source>
        <dbReference type="Proteomes" id="UP000054549"/>
    </source>
</evidence>
<comment type="catalytic activity">
    <reaction evidence="7">
        <text>myo-inositol(out) + H(+)(out) = myo-inositol(in) + H(+)(in)</text>
        <dbReference type="Rhea" id="RHEA:60364"/>
        <dbReference type="ChEBI" id="CHEBI:15378"/>
        <dbReference type="ChEBI" id="CHEBI:17268"/>
    </reaction>
</comment>
<dbReference type="Gene3D" id="1.20.1250.20">
    <property type="entry name" value="MFS general substrate transporter like domains"/>
    <property type="match status" value="1"/>
</dbReference>
<evidence type="ECO:0000256" key="8">
    <source>
        <dbReference type="RuleBase" id="RU003346"/>
    </source>
</evidence>
<evidence type="ECO:0000256" key="1">
    <source>
        <dbReference type="ARBA" id="ARBA00004141"/>
    </source>
</evidence>
<dbReference type="STRING" id="946122.A0A0C2X4U0"/>
<dbReference type="HOGENOM" id="CLU_001265_11_5_1"/>
<feature type="transmembrane region" description="Helical" evidence="9">
    <location>
        <begin position="483"/>
        <end position="499"/>
    </location>
</feature>
<accession>A0A0C2X4U0</accession>
<comment type="subcellular location">
    <subcellularLocation>
        <location evidence="1">Membrane</location>
        <topology evidence="1">Multi-pass membrane protein</topology>
    </subcellularLocation>
</comment>
<gene>
    <name evidence="11" type="ORF">M378DRAFT_7964</name>
</gene>
<feature type="transmembrane region" description="Helical" evidence="9">
    <location>
        <begin position="159"/>
        <end position="181"/>
    </location>
</feature>
<dbReference type="SUPFAM" id="SSF103473">
    <property type="entry name" value="MFS general substrate transporter"/>
    <property type="match status" value="1"/>
</dbReference>
<dbReference type="InterPro" id="IPR050360">
    <property type="entry name" value="MFS_Sugar_Transporters"/>
</dbReference>
<proteinExistence type="inferred from homology"/>
<dbReference type="OrthoDB" id="6612291at2759"/>